<feature type="transmembrane region" description="Helical" evidence="6">
    <location>
        <begin position="279"/>
        <end position="308"/>
    </location>
</feature>
<proteinExistence type="inferred from homology"/>
<keyword evidence="7" id="KW-0328">Glycosyltransferase</keyword>
<organism evidence="7">
    <name type="scientific">bioreactor metagenome</name>
    <dbReference type="NCBI Taxonomy" id="1076179"/>
    <lineage>
        <taxon>unclassified sequences</taxon>
        <taxon>metagenomes</taxon>
        <taxon>ecological metagenomes</taxon>
    </lineage>
</organism>
<sequence>MPAMIEFPSWIKPEIIPGLPFRWYGLMYVFAFGTTWLLFRRESRRLDKPWTEELAANFFLWAIIGILLGGRLAGTLIYEPTDYYWRRPWFILWPFDQTGRFVGYQGMSFHGGFVGLVAATLVWAKVRRQRWLEWADLIALSVPLGYTFGRLGNFINGELWGKVTELPWGIVFPYAERFSARESWVQEFAARVGIGLSSMNDIVNLPRHPSQLYEALFEGVLLWAFLWFVVRKRRRFEGQALSLYIIGYGTARFFIEYLREPDSGLGYIIKLGNPDAPTYSFTTLFNFSMGQILSLLMALGGLTLLLVFRRRGERIALESLKTSRKFSSRKLRKRIK</sequence>
<dbReference type="AlphaFoldDB" id="A0A644TTZ2"/>
<keyword evidence="4 6" id="KW-1133">Transmembrane helix</keyword>
<accession>A0A644TTZ2</accession>
<name>A0A644TTZ2_9ZZZZ</name>
<dbReference type="PROSITE" id="PS01311">
    <property type="entry name" value="LGT"/>
    <property type="match status" value="1"/>
</dbReference>
<keyword evidence="1" id="KW-1003">Cell membrane</keyword>
<keyword evidence="2 7" id="KW-0808">Transferase</keyword>
<reference evidence="7" key="1">
    <citation type="submission" date="2019-08" db="EMBL/GenBank/DDBJ databases">
        <authorList>
            <person name="Kucharzyk K."/>
            <person name="Murdoch R.W."/>
            <person name="Higgins S."/>
            <person name="Loffler F."/>
        </authorList>
    </citation>
    <scope>NUCLEOTIDE SEQUENCE</scope>
</reference>
<dbReference type="GO" id="GO:0005886">
    <property type="term" value="C:plasma membrane"/>
    <property type="evidence" value="ECO:0007669"/>
    <property type="project" value="InterPro"/>
</dbReference>
<dbReference type="EMBL" id="VSSQ01000053">
    <property type="protein sequence ID" value="MPL70433.1"/>
    <property type="molecule type" value="Genomic_DNA"/>
</dbReference>
<dbReference type="GO" id="GO:0008961">
    <property type="term" value="F:phosphatidylglycerol-prolipoprotein diacylglyceryl transferase activity"/>
    <property type="evidence" value="ECO:0007669"/>
    <property type="project" value="InterPro"/>
</dbReference>
<keyword evidence="3 6" id="KW-0812">Transmembrane</keyword>
<dbReference type="NCBIfam" id="TIGR00544">
    <property type="entry name" value="lgt"/>
    <property type="match status" value="1"/>
</dbReference>
<feature type="transmembrane region" description="Helical" evidence="6">
    <location>
        <begin position="59"/>
        <end position="78"/>
    </location>
</feature>
<protein>
    <submittedName>
        <fullName evidence="7">Prolipoprotein diacylglyceryl transferase</fullName>
        <ecNumber evidence="7">2.4.99.-</ecNumber>
    </submittedName>
</protein>
<feature type="transmembrane region" description="Helical" evidence="6">
    <location>
        <begin position="20"/>
        <end position="39"/>
    </location>
</feature>
<evidence type="ECO:0000256" key="1">
    <source>
        <dbReference type="ARBA" id="ARBA00022475"/>
    </source>
</evidence>
<dbReference type="PANTHER" id="PTHR30589">
    <property type="entry name" value="PROLIPOPROTEIN DIACYLGLYCERYL TRANSFERASE"/>
    <property type="match status" value="1"/>
</dbReference>
<evidence type="ECO:0000256" key="3">
    <source>
        <dbReference type="ARBA" id="ARBA00022692"/>
    </source>
</evidence>
<evidence type="ECO:0000256" key="6">
    <source>
        <dbReference type="SAM" id="Phobius"/>
    </source>
</evidence>
<keyword evidence="5 6" id="KW-0472">Membrane</keyword>
<dbReference type="GO" id="GO:0042158">
    <property type="term" value="P:lipoprotein biosynthetic process"/>
    <property type="evidence" value="ECO:0007669"/>
    <property type="project" value="InterPro"/>
</dbReference>
<evidence type="ECO:0000256" key="2">
    <source>
        <dbReference type="ARBA" id="ARBA00022679"/>
    </source>
</evidence>
<comment type="caution">
    <text evidence="7">The sequence shown here is derived from an EMBL/GenBank/DDBJ whole genome shotgun (WGS) entry which is preliminary data.</text>
</comment>
<dbReference type="EC" id="2.4.99.-" evidence="7"/>
<feature type="transmembrane region" description="Helical" evidence="6">
    <location>
        <begin position="241"/>
        <end position="259"/>
    </location>
</feature>
<keyword evidence="7" id="KW-0449">Lipoprotein</keyword>
<dbReference type="PANTHER" id="PTHR30589:SF0">
    <property type="entry name" value="PHOSPHATIDYLGLYCEROL--PROLIPOPROTEIN DIACYLGLYCERYL TRANSFERASE"/>
    <property type="match status" value="1"/>
</dbReference>
<dbReference type="Pfam" id="PF01790">
    <property type="entry name" value="LGT"/>
    <property type="match status" value="1"/>
</dbReference>
<evidence type="ECO:0000313" key="7">
    <source>
        <dbReference type="EMBL" id="MPL70433.1"/>
    </source>
</evidence>
<dbReference type="HAMAP" id="MF_01147">
    <property type="entry name" value="Lgt"/>
    <property type="match status" value="1"/>
</dbReference>
<dbReference type="InterPro" id="IPR001640">
    <property type="entry name" value="Lgt"/>
</dbReference>
<evidence type="ECO:0000256" key="5">
    <source>
        <dbReference type="ARBA" id="ARBA00023136"/>
    </source>
</evidence>
<feature type="transmembrane region" description="Helical" evidence="6">
    <location>
        <begin position="102"/>
        <end position="124"/>
    </location>
</feature>
<evidence type="ECO:0000256" key="4">
    <source>
        <dbReference type="ARBA" id="ARBA00022989"/>
    </source>
</evidence>
<gene>
    <name evidence="7" type="primary">lgt_7</name>
    <name evidence="7" type="ORF">SDC9_16189</name>
</gene>